<evidence type="ECO:0008006" key="3">
    <source>
        <dbReference type="Google" id="ProtNLM"/>
    </source>
</evidence>
<dbReference type="RefSeq" id="WP_218091770.1">
    <property type="nucleotide sequence ID" value="NZ_CAJVAS010000006.1"/>
</dbReference>
<dbReference type="Proteomes" id="UP000693672">
    <property type="component" value="Unassembled WGS sequence"/>
</dbReference>
<accession>A0A916K2M1</accession>
<proteinExistence type="predicted"/>
<evidence type="ECO:0000313" key="2">
    <source>
        <dbReference type="Proteomes" id="UP000693672"/>
    </source>
</evidence>
<name>A0A916K2M1_9BACL</name>
<reference evidence="1" key="1">
    <citation type="submission" date="2021-06" db="EMBL/GenBank/DDBJ databases">
        <authorList>
            <person name="Criscuolo A."/>
        </authorList>
    </citation>
    <scope>NUCLEOTIDE SEQUENCE</scope>
    <source>
        <strain evidence="1">CIP111600</strain>
    </source>
</reference>
<keyword evidence="2" id="KW-1185">Reference proteome</keyword>
<sequence length="278" mass="31227">MEVVEASIVSKTGDPQTCEDRYCVTEHYACVIDGATDVSGNRYNGRTSGQVVAGVIAETIPLLPAGADIEEVIGIINEALLRYYDANGMYDAVRESPYTRPTAAMILYSRSRHTVWMVGDCQCMIDEEEQTNPKIVDDIIANTRSLFLEAEMLKGKTIEELLERDTGFEAVRPFIQMQYYMQNLPEPHPYGYAAVTGFPFDLGQIKTVQLRPDACSLALASDGYPFIRPTLQQSEDALQDILKRDPLCFREYKLAKGLVKGNASFDDRTYVRLRLQPR</sequence>
<comment type="caution">
    <text evidence="1">The sequence shown here is derived from an EMBL/GenBank/DDBJ whole genome shotgun (WGS) entry which is preliminary data.</text>
</comment>
<protein>
    <recommendedName>
        <fullName evidence="3">PPM-type phosphatase domain-containing protein</fullName>
    </recommendedName>
</protein>
<dbReference type="AlphaFoldDB" id="A0A916K2M1"/>
<organism evidence="1 2">
    <name type="scientific">Paenibacillus solanacearum</name>
    <dbReference type="NCBI Taxonomy" id="2048548"/>
    <lineage>
        <taxon>Bacteria</taxon>
        <taxon>Bacillati</taxon>
        <taxon>Bacillota</taxon>
        <taxon>Bacilli</taxon>
        <taxon>Bacillales</taxon>
        <taxon>Paenibacillaceae</taxon>
        <taxon>Paenibacillus</taxon>
    </lineage>
</organism>
<gene>
    <name evidence="1" type="ORF">PAESOLCIP111_01992</name>
</gene>
<evidence type="ECO:0000313" key="1">
    <source>
        <dbReference type="EMBL" id="CAG7617188.1"/>
    </source>
</evidence>
<dbReference type="EMBL" id="CAJVAS010000006">
    <property type="protein sequence ID" value="CAG7617188.1"/>
    <property type="molecule type" value="Genomic_DNA"/>
</dbReference>